<dbReference type="GO" id="GO:0003954">
    <property type="term" value="F:NADH dehydrogenase activity"/>
    <property type="evidence" value="ECO:0007669"/>
    <property type="project" value="TreeGrafter"/>
</dbReference>
<dbReference type="GO" id="GO:0008137">
    <property type="term" value="F:NADH dehydrogenase (ubiquinone) activity"/>
    <property type="evidence" value="ECO:0007669"/>
    <property type="project" value="InterPro"/>
</dbReference>
<dbReference type="AlphaFoldDB" id="A0A3D8GJH2"/>
<dbReference type="GO" id="GO:0005886">
    <property type="term" value="C:plasma membrane"/>
    <property type="evidence" value="ECO:0007669"/>
    <property type="project" value="UniProtKB-SubCell"/>
</dbReference>
<dbReference type="PANTHER" id="PTHR42829:SF2">
    <property type="entry name" value="NADH-UBIQUINONE OXIDOREDUCTASE CHAIN 5"/>
    <property type="match status" value="1"/>
</dbReference>
<dbReference type="EMBL" id="QNQT01000036">
    <property type="protein sequence ID" value="RDU34613.1"/>
    <property type="molecule type" value="Genomic_DNA"/>
</dbReference>
<feature type="transmembrane region" description="Helical" evidence="6">
    <location>
        <begin position="64"/>
        <end position="84"/>
    </location>
</feature>
<keyword evidence="3 6" id="KW-1133">Transmembrane helix</keyword>
<evidence type="ECO:0000259" key="7">
    <source>
        <dbReference type="Pfam" id="PF00361"/>
    </source>
</evidence>
<dbReference type="GO" id="GO:0015990">
    <property type="term" value="P:electron transport coupled proton transport"/>
    <property type="evidence" value="ECO:0007669"/>
    <property type="project" value="TreeGrafter"/>
</dbReference>
<evidence type="ECO:0000256" key="3">
    <source>
        <dbReference type="ARBA" id="ARBA00022989"/>
    </source>
</evidence>
<evidence type="ECO:0000256" key="1">
    <source>
        <dbReference type="ARBA" id="ARBA00004651"/>
    </source>
</evidence>
<feature type="transmembrane region" description="Helical" evidence="6">
    <location>
        <begin position="6"/>
        <end position="27"/>
    </location>
</feature>
<name>A0A3D8GJH2_9BACI</name>
<protein>
    <submittedName>
        <fullName evidence="8">NADH-quinone oxidoreductase subunit L</fullName>
    </submittedName>
</protein>
<gene>
    <name evidence="8" type="ORF">DRW41_22590</name>
</gene>
<keyword evidence="2 5" id="KW-0812">Transmembrane</keyword>
<keyword evidence="9" id="KW-1185">Reference proteome</keyword>
<dbReference type="InterPro" id="IPR003945">
    <property type="entry name" value="NU5C-like"/>
</dbReference>
<evidence type="ECO:0000313" key="8">
    <source>
        <dbReference type="EMBL" id="RDU34613.1"/>
    </source>
</evidence>
<evidence type="ECO:0000313" key="9">
    <source>
        <dbReference type="Proteomes" id="UP000257144"/>
    </source>
</evidence>
<dbReference type="GO" id="GO:0042773">
    <property type="term" value="P:ATP synthesis coupled electron transport"/>
    <property type="evidence" value="ECO:0007669"/>
    <property type="project" value="InterPro"/>
</dbReference>
<evidence type="ECO:0000256" key="2">
    <source>
        <dbReference type="ARBA" id="ARBA00022692"/>
    </source>
</evidence>
<feature type="transmembrane region" description="Helical" evidence="6">
    <location>
        <begin position="105"/>
        <end position="126"/>
    </location>
</feature>
<proteinExistence type="predicted"/>
<evidence type="ECO:0000256" key="4">
    <source>
        <dbReference type="ARBA" id="ARBA00023136"/>
    </source>
</evidence>
<feature type="non-terminal residue" evidence="8">
    <location>
        <position position="130"/>
    </location>
</feature>
<dbReference type="PANTHER" id="PTHR42829">
    <property type="entry name" value="NADH-UBIQUINONE OXIDOREDUCTASE CHAIN 5"/>
    <property type="match status" value="1"/>
</dbReference>
<dbReference type="Pfam" id="PF00361">
    <property type="entry name" value="Proton_antipo_M"/>
    <property type="match status" value="1"/>
</dbReference>
<accession>A0A3D8GJH2</accession>
<dbReference type="RefSeq" id="WP_369333245.1">
    <property type="nucleotide sequence ID" value="NZ_QNQT01000036.1"/>
</dbReference>
<comment type="subcellular location">
    <subcellularLocation>
        <location evidence="1">Cell membrane</location>
        <topology evidence="1">Multi-pass membrane protein</topology>
    </subcellularLocation>
    <subcellularLocation>
        <location evidence="5">Membrane</location>
        <topology evidence="5">Multi-pass membrane protein</topology>
    </subcellularLocation>
</comment>
<evidence type="ECO:0000256" key="5">
    <source>
        <dbReference type="RuleBase" id="RU000320"/>
    </source>
</evidence>
<evidence type="ECO:0000256" key="6">
    <source>
        <dbReference type="SAM" id="Phobius"/>
    </source>
</evidence>
<comment type="caution">
    <text evidence="8">The sequence shown here is derived from an EMBL/GenBank/DDBJ whole genome shotgun (WGS) entry which is preliminary data.</text>
</comment>
<feature type="domain" description="NADH:quinone oxidoreductase/Mrp antiporter transmembrane" evidence="7">
    <location>
        <begin position="1"/>
        <end position="114"/>
    </location>
</feature>
<organism evidence="8 9">
    <name type="scientific">Neobacillus piezotolerans</name>
    <dbReference type="NCBI Taxonomy" id="2259171"/>
    <lineage>
        <taxon>Bacteria</taxon>
        <taxon>Bacillati</taxon>
        <taxon>Bacillota</taxon>
        <taxon>Bacilli</taxon>
        <taxon>Bacillales</taxon>
        <taxon>Bacillaceae</taxon>
        <taxon>Neobacillus</taxon>
    </lineage>
</organism>
<dbReference type="InterPro" id="IPR001750">
    <property type="entry name" value="ND/Mrp_TM"/>
</dbReference>
<reference evidence="8 9" key="1">
    <citation type="submission" date="2018-07" db="EMBL/GenBank/DDBJ databases">
        <title>Bacillus sp. YLB-04 draft genome sequence.</title>
        <authorList>
            <person name="Yu L."/>
            <person name="Tang X."/>
        </authorList>
    </citation>
    <scope>NUCLEOTIDE SEQUENCE [LARGE SCALE GENOMIC DNA]</scope>
    <source>
        <strain evidence="8 9">YLB-04</strain>
    </source>
</reference>
<dbReference type="Proteomes" id="UP000257144">
    <property type="component" value="Unassembled WGS sequence"/>
</dbReference>
<keyword evidence="4 6" id="KW-0472">Membrane</keyword>
<sequence length="130" mass="14375">MIALSTLRQIAIIIFAISIISPLLAYFHIIIHAFFKSLIFICAGIIIHETSYQDIRIIRINRNSIPITTTIIGLTNAALIGLPFTSGFFSKDIIIEKIISSKIECILTLIIISSIGITASYSIRIINLSN</sequence>